<name>A0AC60QVK2_IXOPE</name>
<dbReference type="EMBL" id="JABSTQ010003108">
    <property type="protein sequence ID" value="KAG0443624.1"/>
    <property type="molecule type" value="Genomic_DNA"/>
</dbReference>
<dbReference type="Proteomes" id="UP000805193">
    <property type="component" value="Unassembled WGS sequence"/>
</dbReference>
<comment type="caution">
    <text evidence="1">The sequence shown here is derived from an EMBL/GenBank/DDBJ whole genome shotgun (WGS) entry which is preliminary data.</text>
</comment>
<evidence type="ECO:0000313" key="1">
    <source>
        <dbReference type="EMBL" id="KAG0443624.1"/>
    </source>
</evidence>
<gene>
    <name evidence="1" type="ORF">HPB47_014703</name>
</gene>
<keyword evidence="2" id="KW-1185">Reference proteome</keyword>
<sequence>MKEVALASKEKPAAVVAQAVRDLSEDGKCLIKNREVLQAHCTCMRGLGEACLQIEVIFFYFEAVIKRREELTCTNNANAWLPQQLEMLEGQPEGKINSASSRTKMRRLGRGTGPPQQAKAATVATTSPYEFKSFLVTCQERGSRPALLGVETYADNYILVATKFPQAILSSLLQDTCLPTWDEVQEH</sequence>
<proteinExistence type="predicted"/>
<protein>
    <submittedName>
        <fullName evidence="1">Uncharacterized protein</fullName>
    </submittedName>
</protein>
<reference evidence="1 2" key="1">
    <citation type="journal article" date="2020" name="Cell">
        <title>Large-Scale Comparative Analyses of Tick Genomes Elucidate Their Genetic Diversity and Vector Capacities.</title>
        <authorList>
            <consortium name="Tick Genome and Microbiome Consortium (TIGMIC)"/>
            <person name="Jia N."/>
            <person name="Wang J."/>
            <person name="Shi W."/>
            <person name="Du L."/>
            <person name="Sun Y."/>
            <person name="Zhan W."/>
            <person name="Jiang J.F."/>
            <person name="Wang Q."/>
            <person name="Zhang B."/>
            <person name="Ji P."/>
            <person name="Bell-Sakyi L."/>
            <person name="Cui X.M."/>
            <person name="Yuan T.T."/>
            <person name="Jiang B.G."/>
            <person name="Yang W.F."/>
            <person name="Lam T.T."/>
            <person name="Chang Q.C."/>
            <person name="Ding S.J."/>
            <person name="Wang X.J."/>
            <person name="Zhu J.G."/>
            <person name="Ruan X.D."/>
            <person name="Zhao L."/>
            <person name="Wei J.T."/>
            <person name="Ye R.Z."/>
            <person name="Que T.C."/>
            <person name="Du C.H."/>
            <person name="Zhou Y.H."/>
            <person name="Cheng J.X."/>
            <person name="Dai P.F."/>
            <person name="Guo W.B."/>
            <person name="Han X.H."/>
            <person name="Huang E.J."/>
            <person name="Li L.F."/>
            <person name="Wei W."/>
            <person name="Gao Y.C."/>
            <person name="Liu J.Z."/>
            <person name="Shao H.Z."/>
            <person name="Wang X."/>
            <person name="Wang C.C."/>
            <person name="Yang T.C."/>
            <person name="Huo Q.B."/>
            <person name="Li W."/>
            <person name="Chen H.Y."/>
            <person name="Chen S.E."/>
            <person name="Zhou L.G."/>
            <person name="Ni X.B."/>
            <person name="Tian J.H."/>
            <person name="Sheng Y."/>
            <person name="Liu T."/>
            <person name="Pan Y.S."/>
            <person name="Xia L.Y."/>
            <person name="Li J."/>
            <person name="Zhao F."/>
            <person name="Cao W.C."/>
        </authorList>
    </citation>
    <scope>NUCLEOTIDE SEQUENCE [LARGE SCALE GENOMIC DNA]</scope>
    <source>
        <strain evidence="1">Iper-2018</strain>
    </source>
</reference>
<accession>A0AC60QVK2</accession>
<organism evidence="1 2">
    <name type="scientific">Ixodes persulcatus</name>
    <name type="common">Taiga tick</name>
    <dbReference type="NCBI Taxonomy" id="34615"/>
    <lineage>
        <taxon>Eukaryota</taxon>
        <taxon>Metazoa</taxon>
        <taxon>Ecdysozoa</taxon>
        <taxon>Arthropoda</taxon>
        <taxon>Chelicerata</taxon>
        <taxon>Arachnida</taxon>
        <taxon>Acari</taxon>
        <taxon>Parasitiformes</taxon>
        <taxon>Ixodida</taxon>
        <taxon>Ixodoidea</taxon>
        <taxon>Ixodidae</taxon>
        <taxon>Ixodinae</taxon>
        <taxon>Ixodes</taxon>
    </lineage>
</organism>
<evidence type="ECO:0000313" key="2">
    <source>
        <dbReference type="Proteomes" id="UP000805193"/>
    </source>
</evidence>